<dbReference type="InterPro" id="IPR000608">
    <property type="entry name" value="UBC"/>
</dbReference>
<proteinExistence type="predicted"/>
<evidence type="ECO:0000313" key="4">
    <source>
        <dbReference type="EMBL" id="CAG8226035.1"/>
    </source>
</evidence>
<feature type="compositionally biased region" description="Low complexity" evidence="2">
    <location>
        <begin position="228"/>
        <end position="250"/>
    </location>
</feature>
<dbReference type="Proteomes" id="UP001152649">
    <property type="component" value="Unassembled WGS sequence"/>
</dbReference>
<feature type="compositionally biased region" description="Polar residues" evidence="2">
    <location>
        <begin position="251"/>
        <end position="278"/>
    </location>
</feature>
<evidence type="ECO:0000256" key="2">
    <source>
        <dbReference type="SAM" id="MobiDB-lite"/>
    </source>
</evidence>
<evidence type="ECO:0000313" key="5">
    <source>
        <dbReference type="Proteomes" id="UP001152649"/>
    </source>
</evidence>
<evidence type="ECO:0000256" key="1">
    <source>
        <dbReference type="ARBA" id="ARBA00022786"/>
    </source>
</evidence>
<dbReference type="PROSITE" id="PS50127">
    <property type="entry name" value="UBC_2"/>
    <property type="match status" value="1"/>
</dbReference>
<organism evidence="4 5">
    <name type="scientific">Penicillium salamii</name>
    <dbReference type="NCBI Taxonomy" id="1612424"/>
    <lineage>
        <taxon>Eukaryota</taxon>
        <taxon>Fungi</taxon>
        <taxon>Dikarya</taxon>
        <taxon>Ascomycota</taxon>
        <taxon>Pezizomycotina</taxon>
        <taxon>Eurotiomycetes</taxon>
        <taxon>Eurotiomycetidae</taxon>
        <taxon>Eurotiales</taxon>
        <taxon>Aspergillaceae</taxon>
        <taxon>Penicillium</taxon>
    </lineage>
</organism>
<gene>
    <name evidence="4" type="ORF">PSALAMII_LOCUS161</name>
</gene>
<dbReference type="AlphaFoldDB" id="A0A9W4I295"/>
<keyword evidence="5" id="KW-1185">Reference proteome</keyword>
<keyword evidence="1" id="KW-0833">Ubl conjugation pathway</keyword>
<dbReference type="InterPro" id="IPR016135">
    <property type="entry name" value="UBQ-conjugating_enzyme/RWD"/>
</dbReference>
<dbReference type="OrthoDB" id="1158011at2759"/>
<feature type="region of interest" description="Disordered" evidence="2">
    <location>
        <begin position="197"/>
        <end position="278"/>
    </location>
</feature>
<evidence type="ECO:0000259" key="3">
    <source>
        <dbReference type="PROSITE" id="PS50127"/>
    </source>
</evidence>
<reference evidence="4" key="1">
    <citation type="submission" date="2021-07" db="EMBL/GenBank/DDBJ databases">
        <authorList>
            <person name="Branca A.L. A."/>
        </authorList>
    </citation>
    <scope>NUCLEOTIDE SEQUENCE</scope>
</reference>
<accession>A0A9W4I295</accession>
<protein>
    <recommendedName>
        <fullName evidence="3">UBC core domain-containing protein</fullName>
    </recommendedName>
</protein>
<dbReference type="Pfam" id="PF00179">
    <property type="entry name" value="UQ_con"/>
    <property type="match status" value="1"/>
</dbReference>
<name>A0A9W4I295_9EURO</name>
<sequence>MASPSTRRLLKESSDLYKNPSPYFTASPTSDSNLHDWHFTLAGPPSSPYSKGLYHGRITFPATYPLRPPSFRFLTPSGRFEVNREICLSISGHHEETWQPAWGVRTALLAIRSEIFGSESQGQVGGMEGTEDVRREHARLSLDWTCRECGVSNLEGMKEVWDSCRENEIEIDVESAGSAGSAANSQAGTEIQAPASVSVQNQDQPTVPEDGLEDALQDSTSHGHNANVASDQASSSAPASVPAAAPVAAARTTQTQLSGIVPTQTLSGRSTSTNSVESPSESIWLDRAIIGVAIALILLVLRRVSNVDDL</sequence>
<comment type="caution">
    <text evidence="4">The sequence shown here is derived from an EMBL/GenBank/DDBJ whole genome shotgun (WGS) entry which is preliminary data.</text>
</comment>
<dbReference type="SMART" id="SM00212">
    <property type="entry name" value="UBCc"/>
    <property type="match status" value="1"/>
</dbReference>
<dbReference type="CDD" id="cd23799">
    <property type="entry name" value="UBCc_UBE2J"/>
    <property type="match status" value="1"/>
</dbReference>
<feature type="region of interest" description="Disordered" evidence="2">
    <location>
        <begin position="1"/>
        <end position="22"/>
    </location>
</feature>
<dbReference type="SUPFAM" id="SSF54495">
    <property type="entry name" value="UBC-like"/>
    <property type="match status" value="1"/>
</dbReference>
<dbReference type="Gene3D" id="3.10.110.10">
    <property type="entry name" value="Ubiquitin Conjugating Enzyme"/>
    <property type="match status" value="1"/>
</dbReference>
<dbReference type="InterPro" id="IPR050113">
    <property type="entry name" value="Ub_conjugating_enzyme"/>
</dbReference>
<feature type="domain" description="UBC core" evidence="3">
    <location>
        <begin position="4"/>
        <end position="155"/>
    </location>
</feature>
<dbReference type="EMBL" id="CAJVPG010000011">
    <property type="protein sequence ID" value="CAG8226035.1"/>
    <property type="molecule type" value="Genomic_DNA"/>
</dbReference>
<dbReference type="PANTHER" id="PTHR24067">
    <property type="entry name" value="UBIQUITIN-CONJUGATING ENZYME E2"/>
    <property type="match status" value="1"/>
</dbReference>